<evidence type="ECO:0008006" key="4">
    <source>
        <dbReference type="Google" id="ProtNLM"/>
    </source>
</evidence>
<proteinExistence type="predicted"/>
<dbReference type="AlphaFoldDB" id="A0A1V8STP3"/>
<dbReference type="InParanoid" id="A0A1V8STP3"/>
<feature type="signal peptide" evidence="1">
    <location>
        <begin position="1"/>
        <end position="21"/>
    </location>
</feature>
<comment type="caution">
    <text evidence="2">The sequence shown here is derived from an EMBL/GenBank/DDBJ whole genome shotgun (WGS) entry which is preliminary data.</text>
</comment>
<organism evidence="2 3">
    <name type="scientific">Cryoendolithus antarcticus</name>
    <dbReference type="NCBI Taxonomy" id="1507870"/>
    <lineage>
        <taxon>Eukaryota</taxon>
        <taxon>Fungi</taxon>
        <taxon>Dikarya</taxon>
        <taxon>Ascomycota</taxon>
        <taxon>Pezizomycotina</taxon>
        <taxon>Dothideomycetes</taxon>
        <taxon>Dothideomycetidae</taxon>
        <taxon>Cladosporiales</taxon>
        <taxon>Cladosporiaceae</taxon>
        <taxon>Cryoendolithus</taxon>
    </lineage>
</organism>
<accession>A0A1V8STP3</accession>
<gene>
    <name evidence="2" type="ORF">B0A48_12070</name>
</gene>
<dbReference type="Proteomes" id="UP000192596">
    <property type="component" value="Unassembled WGS sequence"/>
</dbReference>
<protein>
    <recommendedName>
        <fullName evidence="4">ZZ-type domain-containing protein</fullName>
    </recommendedName>
</protein>
<evidence type="ECO:0000313" key="3">
    <source>
        <dbReference type="Proteomes" id="UP000192596"/>
    </source>
</evidence>
<reference evidence="3" key="1">
    <citation type="submission" date="2017-03" db="EMBL/GenBank/DDBJ databases">
        <title>Genomes of endolithic fungi from Antarctica.</title>
        <authorList>
            <person name="Coleine C."/>
            <person name="Masonjones S."/>
            <person name="Stajich J.E."/>
        </authorList>
    </citation>
    <scope>NUCLEOTIDE SEQUENCE [LARGE SCALE GENOMIC DNA]</scope>
    <source>
        <strain evidence="3">CCFEE 5527</strain>
    </source>
</reference>
<feature type="chain" id="PRO_5012370543" description="ZZ-type domain-containing protein" evidence="1">
    <location>
        <begin position="22"/>
        <end position="130"/>
    </location>
</feature>
<dbReference type="OrthoDB" id="3879479at2759"/>
<sequence>MAHSSPLVLLAALLFALATFAMPLDPQQPIIPAHSTPKPRIFPLAGGTFAITGPPIMAQLPPRPHHVAEEKKVSVQTWYGAQKEHGCDRTACASCRFAYRCQKGRADCLRCDEADYCSACEMPERGAGEL</sequence>
<dbReference type="EMBL" id="NAJO01000027">
    <property type="protein sequence ID" value="OQO02543.1"/>
    <property type="molecule type" value="Genomic_DNA"/>
</dbReference>
<evidence type="ECO:0000313" key="2">
    <source>
        <dbReference type="EMBL" id="OQO02543.1"/>
    </source>
</evidence>
<keyword evidence="3" id="KW-1185">Reference proteome</keyword>
<evidence type="ECO:0000256" key="1">
    <source>
        <dbReference type="SAM" id="SignalP"/>
    </source>
</evidence>
<keyword evidence="1" id="KW-0732">Signal</keyword>
<name>A0A1V8STP3_9PEZI</name>